<dbReference type="InterPro" id="IPR046848">
    <property type="entry name" value="E_motif"/>
</dbReference>
<dbReference type="Gene3D" id="1.25.40.10">
    <property type="entry name" value="Tetratricopeptide repeat domain"/>
    <property type="match status" value="5"/>
</dbReference>
<dbReference type="OrthoDB" id="185373at2759"/>
<keyword evidence="1" id="KW-0677">Repeat</keyword>
<feature type="repeat" description="PPR" evidence="2">
    <location>
        <begin position="1"/>
        <end position="32"/>
    </location>
</feature>
<protein>
    <submittedName>
        <fullName evidence="3">Pentatricopeptide repeat-containing protein</fullName>
        <ecNumber evidence="3">3.6.1.-</ecNumber>
    </submittedName>
</protein>
<gene>
    <name evidence="3" type="primary">PCMP-E28</name>
    <name evidence="3" type="ORF">AXF42_Ash013915</name>
</gene>
<dbReference type="PANTHER" id="PTHR47926:SF528">
    <property type="entry name" value="PENTATRICOPEPTIDE REPEAT-CONTAINING PROTEIN"/>
    <property type="match status" value="1"/>
</dbReference>
<evidence type="ECO:0000313" key="3">
    <source>
        <dbReference type="EMBL" id="PKA58409.1"/>
    </source>
</evidence>
<dbReference type="InterPro" id="IPR046960">
    <property type="entry name" value="PPR_At4g14850-like_plant"/>
</dbReference>
<dbReference type="Pfam" id="PF13041">
    <property type="entry name" value="PPR_2"/>
    <property type="match status" value="3"/>
</dbReference>
<sequence>MYNSLIRGYSNSSSKLESFTLLQQMMAAGFTPNNFTFPFVLKSISGDSAFMECLALHSLIKKTGFGLQVVVMNALLHVYVSCEQISHAHKVFDEMPHRSIVSWNSIIGGYCQLGDFNQALALFGAMKNSWLEPDEFTLATLLSACSKNRNLKFAKILHHYTVMTEIDKDLIVGNALLDMYGKCKEPAFAQICFDRMLVKNVVSWTSLICAYSKNGLLYRARCCFDQMRHRSTAVPWNAMIACYVLHDQIREAFHLYEQMQTSGVDPDEITLLNILSACSQIGNLVMGKRTHEYILQNISKPSVTLVNSVIDMYAKCARLDVAFSLFNRMKKKNVVSWNVVIGAFAIHGFALEAIELFGSLIDEGCFPDAITFVGLLSACSHGGLLEAGEHYFKAMEDEYNVEREVEHYACMVDLFGRRGQLNRAIELIITMPMKPDAVVWGALLGACRIHGDMRIAMQVMKQMLQLEGCSNGGLYVLMANLFCEAERWDDARRLRKMMNEGGVRKGKGRSLIEISGQSHEFAVEDVGHESSSDVCSLLDQLTDHLMSFGSCSTCLEE</sequence>
<accession>A0A2I0AS79</accession>
<evidence type="ECO:0000313" key="4">
    <source>
        <dbReference type="Proteomes" id="UP000236161"/>
    </source>
</evidence>
<dbReference type="GO" id="GO:0003723">
    <property type="term" value="F:RNA binding"/>
    <property type="evidence" value="ECO:0007669"/>
    <property type="project" value="InterPro"/>
</dbReference>
<feature type="repeat" description="PPR" evidence="2">
    <location>
        <begin position="471"/>
        <end position="505"/>
    </location>
</feature>
<name>A0A2I0AS79_9ASPA</name>
<proteinExistence type="predicted"/>
<keyword evidence="3" id="KW-0378">Hydrolase</keyword>
<dbReference type="NCBIfam" id="TIGR00756">
    <property type="entry name" value="PPR"/>
    <property type="match status" value="6"/>
</dbReference>
<dbReference type="Pfam" id="PF01535">
    <property type="entry name" value="PPR"/>
    <property type="match status" value="4"/>
</dbReference>
<dbReference type="Pfam" id="PF20431">
    <property type="entry name" value="E_motif"/>
    <property type="match status" value="1"/>
</dbReference>
<dbReference type="FunFam" id="1.25.40.10:FF:000090">
    <property type="entry name" value="Pentatricopeptide repeat-containing protein, chloroplastic"/>
    <property type="match status" value="1"/>
</dbReference>
<dbReference type="InterPro" id="IPR011990">
    <property type="entry name" value="TPR-like_helical_dom_sf"/>
</dbReference>
<feature type="repeat" description="PPR" evidence="2">
    <location>
        <begin position="232"/>
        <end position="266"/>
    </location>
</feature>
<evidence type="ECO:0000256" key="1">
    <source>
        <dbReference type="ARBA" id="ARBA00022737"/>
    </source>
</evidence>
<dbReference type="EC" id="3.6.1.-" evidence="3"/>
<dbReference type="Proteomes" id="UP000236161">
    <property type="component" value="Unassembled WGS sequence"/>
</dbReference>
<dbReference type="FunFam" id="1.25.40.10:FF:000427">
    <property type="entry name" value="Pentatricopeptide repeat-containing protein chloroplastic"/>
    <property type="match status" value="1"/>
</dbReference>
<feature type="repeat" description="PPR" evidence="2">
    <location>
        <begin position="333"/>
        <end position="367"/>
    </location>
</feature>
<keyword evidence="4" id="KW-1185">Reference proteome</keyword>
<dbReference type="InterPro" id="IPR002885">
    <property type="entry name" value="PPR_rpt"/>
</dbReference>
<dbReference type="GO" id="GO:0016787">
    <property type="term" value="F:hydrolase activity"/>
    <property type="evidence" value="ECO:0007669"/>
    <property type="project" value="UniProtKB-KW"/>
</dbReference>
<dbReference type="AlphaFoldDB" id="A0A2I0AS79"/>
<evidence type="ECO:0000256" key="2">
    <source>
        <dbReference type="PROSITE-ProRule" id="PRU00708"/>
    </source>
</evidence>
<dbReference type="GO" id="GO:0009451">
    <property type="term" value="P:RNA modification"/>
    <property type="evidence" value="ECO:0007669"/>
    <property type="project" value="InterPro"/>
</dbReference>
<reference evidence="3 4" key="1">
    <citation type="journal article" date="2017" name="Nature">
        <title>The Apostasia genome and the evolution of orchids.</title>
        <authorList>
            <person name="Zhang G.Q."/>
            <person name="Liu K.W."/>
            <person name="Li Z."/>
            <person name="Lohaus R."/>
            <person name="Hsiao Y.Y."/>
            <person name="Niu S.C."/>
            <person name="Wang J.Y."/>
            <person name="Lin Y.C."/>
            <person name="Xu Q."/>
            <person name="Chen L.J."/>
            <person name="Yoshida K."/>
            <person name="Fujiwara S."/>
            <person name="Wang Z.W."/>
            <person name="Zhang Y.Q."/>
            <person name="Mitsuda N."/>
            <person name="Wang M."/>
            <person name="Liu G.H."/>
            <person name="Pecoraro L."/>
            <person name="Huang H.X."/>
            <person name="Xiao X.J."/>
            <person name="Lin M."/>
            <person name="Wu X.Y."/>
            <person name="Wu W.L."/>
            <person name="Chen Y.Y."/>
            <person name="Chang S.B."/>
            <person name="Sakamoto S."/>
            <person name="Ohme-Takagi M."/>
            <person name="Yagi M."/>
            <person name="Zeng S.J."/>
            <person name="Shen C.Y."/>
            <person name="Yeh C.M."/>
            <person name="Luo Y.B."/>
            <person name="Tsai W.C."/>
            <person name="Van de Peer Y."/>
            <person name="Liu Z.J."/>
        </authorList>
    </citation>
    <scope>NUCLEOTIDE SEQUENCE [LARGE SCALE GENOMIC DNA]</scope>
    <source>
        <strain evidence="4">cv. Shenzhen</strain>
        <tissue evidence="3">Stem</tissue>
    </source>
</reference>
<feature type="repeat" description="PPR" evidence="2">
    <location>
        <begin position="200"/>
        <end position="230"/>
    </location>
</feature>
<dbReference type="PROSITE" id="PS51375">
    <property type="entry name" value="PPR"/>
    <property type="match status" value="7"/>
</dbReference>
<organism evidence="3 4">
    <name type="scientific">Apostasia shenzhenica</name>
    <dbReference type="NCBI Taxonomy" id="1088818"/>
    <lineage>
        <taxon>Eukaryota</taxon>
        <taxon>Viridiplantae</taxon>
        <taxon>Streptophyta</taxon>
        <taxon>Embryophyta</taxon>
        <taxon>Tracheophyta</taxon>
        <taxon>Spermatophyta</taxon>
        <taxon>Magnoliopsida</taxon>
        <taxon>Liliopsida</taxon>
        <taxon>Asparagales</taxon>
        <taxon>Orchidaceae</taxon>
        <taxon>Apostasioideae</taxon>
        <taxon>Apostasia</taxon>
    </lineage>
</organism>
<feature type="repeat" description="PPR" evidence="2">
    <location>
        <begin position="302"/>
        <end position="332"/>
    </location>
</feature>
<feature type="repeat" description="PPR" evidence="2">
    <location>
        <begin position="99"/>
        <end position="133"/>
    </location>
</feature>
<dbReference type="PANTHER" id="PTHR47926">
    <property type="entry name" value="PENTATRICOPEPTIDE REPEAT-CONTAINING PROTEIN"/>
    <property type="match status" value="1"/>
</dbReference>
<dbReference type="EMBL" id="KZ451953">
    <property type="protein sequence ID" value="PKA58409.1"/>
    <property type="molecule type" value="Genomic_DNA"/>
</dbReference>